<comment type="caution">
    <text evidence="1">The sequence shown here is derived from an EMBL/GenBank/DDBJ whole genome shotgun (WGS) entry which is preliminary data.</text>
</comment>
<dbReference type="Proteomes" id="UP001610446">
    <property type="component" value="Unassembled WGS sequence"/>
</dbReference>
<name>A0ABR4K789_9EURO</name>
<keyword evidence="2" id="KW-1185">Reference proteome</keyword>
<dbReference type="EMBL" id="JBFXLU010000051">
    <property type="protein sequence ID" value="KAL2848176.1"/>
    <property type="molecule type" value="Genomic_DNA"/>
</dbReference>
<protein>
    <submittedName>
        <fullName evidence="1">Uncharacterized protein</fullName>
    </submittedName>
</protein>
<proteinExistence type="predicted"/>
<gene>
    <name evidence="1" type="ORF">BJY01DRAFT_246501</name>
</gene>
<sequence>MDTWIVGQRSKPLHVWANWCMGRQGIEPITGLPQPLIDLLARLSRLEDVTDELRQFLAGLSCGSNTLPPVWAFKGKKEVGELATELVGLLRLLSAPGPGATTTTPAVSENWSVLAWPAFTLGIHAENNNAAAMTLVDDILSPVYDQSSSGWRHSDGSLRLLVNQFRNERQRVGRDFAFRNLQASAIEIRLW</sequence>
<organism evidence="1 2">
    <name type="scientific">Aspergillus pseudoustus</name>
    <dbReference type="NCBI Taxonomy" id="1810923"/>
    <lineage>
        <taxon>Eukaryota</taxon>
        <taxon>Fungi</taxon>
        <taxon>Dikarya</taxon>
        <taxon>Ascomycota</taxon>
        <taxon>Pezizomycotina</taxon>
        <taxon>Eurotiomycetes</taxon>
        <taxon>Eurotiomycetidae</taxon>
        <taxon>Eurotiales</taxon>
        <taxon>Aspergillaceae</taxon>
        <taxon>Aspergillus</taxon>
        <taxon>Aspergillus subgen. Nidulantes</taxon>
    </lineage>
</organism>
<reference evidence="1 2" key="1">
    <citation type="submission" date="2024-07" db="EMBL/GenBank/DDBJ databases">
        <title>Section-level genome sequencing and comparative genomics of Aspergillus sections Usti and Cavernicolus.</title>
        <authorList>
            <consortium name="Lawrence Berkeley National Laboratory"/>
            <person name="Nybo J.L."/>
            <person name="Vesth T.C."/>
            <person name="Theobald S."/>
            <person name="Frisvad J.C."/>
            <person name="Larsen T.O."/>
            <person name="Kjaerboelling I."/>
            <person name="Rothschild-Mancinelli K."/>
            <person name="Lyhne E.K."/>
            <person name="Kogle M.E."/>
            <person name="Barry K."/>
            <person name="Clum A."/>
            <person name="Na H."/>
            <person name="Ledsgaard L."/>
            <person name="Lin J."/>
            <person name="Lipzen A."/>
            <person name="Kuo A."/>
            <person name="Riley R."/>
            <person name="Mondo S."/>
            <person name="Labutti K."/>
            <person name="Haridas S."/>
            <person name="Pangalinan J."/>
            <person name="Salamov A.A."/>
            <person name="Simmons B.A."/>
            <person name="Magnuson J.K."/>
            <person name="Chen J."/>
            <person name="Drula E."/>
            <person name="Henrissat B."/>
            <person name="Wiebenga A."/>
            <person name="Lubbers R.J."/>
            <person name="Gomes A.C."/>
            <person name="Makela M.R."/>
            <person name="Stajich J."/>
            <person name="Grigoriev I.V."/>
            <person name="Mortensen U.H."/>
            <person name="De Vries R.P."/>
            <person name="Baker S.E."/>
            <person name="Andersen M.R."/>
        </authorList>
    </citation>
    <scope>NUCLEOTIDE SEQUENCE [LARGE SCALE GENOMIC DNA]</scope>
    <source>
        <strain evidence="1 2">CBS 123904</strain>
    </source>
</reference>
<evidence type="ECO:0000313" key="1">
    <source>
        <dbReference type="EMBL" id="KAL2848176.1"/>
    </source>
</evidence>
<accession>A0ABR4K789</accession>
<evidence type="ECO:0000313" key="2">
    <source>
        <dbReference type="Proteomes" id="UP001610446"/>
    </source>
</evidence>